<accession>A0A420VH39</accession>
<comment type="caution">
    <text evidence="1">The sequence shown here is derived from an EMBL/GenBank/DDBJ whole genome shotgun (WGS) entry which is preliminary data.</text>
</comment>
<organism evidence="1 2">
    <name type="scientific">Caldibacillus debilis GB1</name>
    <dbReference type="NCBI Taxonomy" id="1339248"/>
    <lineage>
        <taxon>Bacteria</taxon>
        <taxon>Bacillati</taxon>
        <taxon>Bacillota</taxon>
        <taxon>Bacilli</taxon>
        <taxon>Bacillales</taxon>
        <taxon>Bacillaceae</taxon>
        <taxon>Caldibacillus</taxon>
    </lineage>
</organism>
<dbReference type="Gene3D" id="3.30.70.360">
    <property type="match status" value="1"/>
</dbReference>
<dbReference type="AlphaFoldDB" id="A0A420VH39"/>
<sequence>MPHQTVDAIAIGAQVVTNLQYIVSRYVDPIEPLVVSVTQFVAGTTFNVLPGSVESSGRRCGSLTKS</sequence>
<keyword evidence="2" id="KW-1185">Reference proteome</keyword>
<dbReference type="PANTHER" id="PTHR11014">
    <property type="entry name" value="PEPTIDASE M20 FAMILY MEMBER"/>
    <property type="match status" value="1"/>
</dbReference>
<reference evidence="1 2" key="1">
    <citation type="submission" date="2013-12" db="EMBL/GenBank/DDBJ databases">
        <title>Genome and proteome characterization of Caldibacillus debilis GB1 derived from a cellulolytic aero-tolerant co-culture.</title>
        <authorList>
            <person name="Wushke S.T."/>
            <person name="Zhang X."/>
            <person name="Fristensky B."/>
            <person name="Wilkins J.A."/>
            <person name="Levin D.B."/>
            <person name="Sparling R."/>
        </authorList>
    </citation>
    <scope>NUCLEOTIDE SEQUENCE [LARGE SCALE GENOMIC DNA]</scope>
    <source>
        <strain evidence="1 2">GB1</strain>
    </source>
</reference>
<dbReference type="InterPro" id="IPR036264">
    <property type="entry name" value="Bact_exopeptidase_dim_dom"/>
</dbReference>
<gene>
    <name evidence="1" type="ORF">Cdeb_00590</name>
</gene>
<dbReference type="InterPro" id="IPR017439">
    <property type="entry name" value="Amidohydrolase"/>
</dbReference>
<evidence type="ECO:0000313" key="1">
    <source>
        <dbReference type="EMBL" id="RKO62860.1"/>
    </source>
</evidence>
<proteinExistence type="predicted"/>
<dbReference type="GO" id="GO:0016787">
    <property type="term" value="F:hydrolase activity"/>
    <property type="evidence" value="ECO:0007669"/>
    <property type="project" value="InterPro"/>
</dbReference>
<name>A0A420VH39_9BACI</name>
<dbReference type="Proteomes" id="UP000286235">
    <property type="component" value="Unassembled WGS sequence"/>
</dbReference>
<protein>
    <submittedName>
        <fullName evidence="1">Uncharacterized protein</fullName>
    </submittedName>
</protein>
<dbReference type="SUPFAM" id="SSF55031">
    <property type="entry name" value="Bacterial exopeptidase dimerisation domain"/>
    <property type="match status" value="1"/>
</dbReference>
<evidence type="ECO:0000313" key="2">
    <source>
        <dbReference type="Proteomes" id="UP000286235"/>
    </source>
</evidence>
<dbReference type="PANTHER" id="PTHR11014:SF63">
    <property type="entry name" value="METALLOPEPTIDASE, PUTATIVE (AFU_ORTHOLOGUE AFUA_6G09600)-RELATED"/>
    <property type="match status" value="1"/>
</dbReference>
<dbReference type="EMBL" id="AZRV01000012">
    <property type="protein sequence ID" value="RKO62860.1"/>
    <property type="molecule type" value="Genomic_DNA"/>
</dbReference>